<evidence type="ECO:0000313" key="4">
    <source>
        <dbReference type="Proteomes" id="UP001148838"/>
    </source>
</evidence>
<dbReference type="PANTHER" id="PTHR11505">
    <property type="entry name" value="L1 TRANSPOSABLE ELEMENT-RELATED"/>
    <property type="match status" value="1"/>
</dbReference>
<proteinExistence type="predicted"/>
<dbReference type="Proteomes" id="UP001148838">
    <property type="component" value="Unassembled WGS sequence"/>
</dbReference>
<dbReference type="InterPro" id="IPR004244">
    <property type="entry name" value="Transposase_22"/>
</dbReference>
<comment type="caution">
    <text evidence="3">The sequence shown here is derived from an EMBL/GenBank/DDBJ whole genome shotgun (WGS) entry which is preliminary data.</text>
</comment>
<name>A0ABQ8ST19_PERAM</name>
<evidence type="ECO:0000259" key="2">
    <source>
        <dbReference type="Pfam" id="PF25298"/>
    </source>
</evidence>
<protein>
    <recommendedName>
        <fullName evidence="2">FP protein C-terminal domain-containing protein</fullName>
    </recommendedName>
</protein>
<sequence length="225" mass="26144">MFEKFASNIHQDINDIKKSIDFMSTKFDSLLSEINNVKDELKEVQKEIDFLKREINELGVRLQDLEQYNRRDNTVLYGVPSTNNESVNEIVKTVSTIIGADGCFEDVSVTHRLPTRPGKPRPIVVRFAKRSSRDLWLSRFREEAKNNKEGFGLPTQTICQQFQPGLVTASGHLTPFMKNLFNKTKLTAREKGYKFIWVKDCKIFVRKNENSQVNRVSDYYDLEKL</sequence>
<gene>
    <name evidence="3" type="ORF">ANN_17476</name>
</gene>
<reference evidence="3 4" key="1">
    <citation type="journal article" date="2022" name="Allergy">
        <title>Genome assembly and annotation of Periplaneta americana reveal a comprehensive cockroach allergen profile.</title>
        <authorList>
            <person name="Wang L."/>
            <person name="Xiong Q."/>
            <person name="Saelim N."/>
            <person name="Wang L."/>
            <person name="Nong W."/>
            <person name="Wan A.T."/>
            <person name="Shi M."/>
            <person name="Liu X."/>
            <person name="Cao Q."/>
            <person name="Hui J.H.L."/>
            <person name="Sookrung N."/>
            <person name="Leung T.F."/>
            <person name="Tungtrongchitr A."/>
            <person name="Tsui S.K.W."/>
        </authorList>
    </citation>
    <scope>NUCLEOTIDE SEQUENCE [LARGE SCALE GENOMIC DNA]</scope>
    <source>
        <strain evidence="3">PWHHKU_190912</strain>
    </source>
</reference>
<dbReference type="Gene3D" id="1.20.5.340">
    <property type="match status" value="1"/>
</dbReference>
<evidence type="ECO:0000256" key="1">
    <source>
        <dbReference type="SAM" id="Coils"/>
    </source>
</evidence>
<dbReference type="EMBL" id="JAJSOF020000021">
    <property type="protein sequence ID" value="KAJ4437337.1"/>
    <property type="molecule type" value="Genomic_DNA"/>
</dbReference>
<dbReference type="Pfam" id="PF25298">
    <property type="entry name" value="Baculo_FP_2nd"/>
    <property type="match status" value="1"/>
</dbReference>
<evidence type="ECO:0000313" key="3">
    <source>
        <dbReference type="EMBL" id="KAJ4437337.1"/>
    </source>
</evidence>
<feature type="coiled-coil region" evidence="1">
    <location>
        <begin position="27"/>
        <end position="68"/>
    </location>
</feature>
<dbReference type="InterPro" id="IPR057251">
    <property type="entry name" value="FP_C"/>
</dbReference>
<keyword evidence="1" id="KW-0175">Coiled coil</keyword>
<organism evidence="3 4">
    <name type="scientific">Periplaneta americana</name>
    <name type="common">American cockroach</name>
    <name type="synonym">Blatta americana</name>
    <dbReference type="NCBI Taxonomy" id="6978"/>
    <lineage>
        <taxon>Eukaryota</taxon>
        <taxon>Metazoa</taxon>
        <taxon>Ecdysozoa</taxon>
        <taxon>Arthropoda</taxon>
        <taxon>Hexapoda</taxon>
        <taxon>Insecta</taxon>
        <taxon>Pterygota</taxon>
        <taxon>Neoptera</taxon>
        <taxon>Polyneoptera</taxon>
        <taxon>Dictyoptera</taxon>
        <taxon>Blattodea</taxon>
        <taxon>Blattoidea</taxon>
        <taxon>Blattidae</taxon>
        <taxon>Blattinae</taxon>
        <taxon>Periplaneta</taxon>
    </lineage>
</organism>
<feature type="domain" description="FP protein C-terminal" evidence="2">
    <location>
        <begin position="174"/>
        <end position="225"/>
    </location>
</feature>
<keyword evidence="4" id="KW-1185">Reference proteome</keyword>
<accession>A0ABQ8ST19</accession>